<evidence type="ECO:0000256" key="2">
    <source>
        <dbReference type="ARBA" id="ARBA00023125"/>
    </source>
</evidence>
<gene>
    <name evidence="5" type="ORF">C7U54_13250</name>
</gene>
<evidence type="ECO:0000313" key="5">
    <source>
        <dbReference type="EMBL" id="PST36274.1"/>
    </source>
</evidence>
<keyword evidence="3" id="KW-0804">Transcription</keyword>
<reference evidence="5 6" key="1">
    <citation type="journal article" date="2019" name="Int. J. Syst. Evol. Microbiol.">
        <title>Faecalibacillus intestinalis gen. nov., sp. nov. and Faecalibacillus faecis sp. nov., isolated from human faeces.</title>
        <authorList>
            <person name="Seo B."/>
            <person name="Jeon K."/>
            <person name="Baek I."/>
            <person name="Lee Y.M."/>
            <person name="Baek K."/>
            <person name="Ko G."/>
        </authorList>
    </citation>
    <scope>NUCLEOTIDE SEQUENCE [LARGE SCALE GENOMIC DNA]</scope>
    <source>
        <strain evidence="5 6">SNUG30099</strain>
    </source>
</reference>
<dbReference type="InterPro" id="IPR047057">
    <property type="entry name" value="MerR_fam"/>
</dbReference>
<dbReference type="GO" id="GO:0003700">
    <property type="term" value="F:DNA-binding transcription factor activity"/>
    <property type="evidence" value="ECO:0007669"/>
    <property type="project" value="InterPro"/>
</dbReference>
<accession>A0A2T3FLW8</accession>
<protein>
    <submittedName>
        <fullName evidence="5">MerR family transcriptional regulator</fullName>
    </submittedName>
</protein>
<dbReference type="SMART" id="SM00422">
    <property type="entry name" value="HTH_MERR"/>
    <property type="match status" value="1"/>
</dbReference>
<dbReference type="AlphaFoldDB" id="A0A2T3FLW8"/>
<sequence length="265" mass="31896">MEYKIGEVSKILNISKEMIRYYEKQGILKPSRKEDNNYRTYSVMDVFLLMEIIRYQSIHFGIKDISELLNEHYLENYAQHLYQYYQEIDQDIIKKILLKERVKELAERIETCKFNLGKYWVKNVPAYQLVFLTNGKGDDYDKLQISIENRNLLFSKERMVYVESMVLFEKEKETWWYGMEERYIESLQLSFKDEKYLKKQLCLCTMIDMGEIGCFNRNQLENILNEIKDEYQIVGTPRGIIVGRGYEGENFQRIMEIQIPIALKH</sequence>
<keyword evidence="2" id="KW-0238">DNA-binding</keyword>
<dbReference type="PROSITE" id="PS50937">
    <property type="entry name" value="HTH_MERR_2"/>
    <property type="match status" value="1"/>
</dbReference>
<dbReference type="InterPro" id="IPR000551">
    <property type="entry name" value="MerR-type_HTH_dom"/>
</dbReference>
<dbReference type="PANTHER" id="PTHR30204">
    <property type="entry name" value="REDOX-CYCLING DRUG-SENSING TRANSCRIPTIONAL ACTIVATOR SOXR"/>
    <property type="match status" value="1"/>
</dbReference>
<feature type="domain" description="HTH merR-type" evidence="4">
    <location>
        <begin position="1"/>
        <end position="71"/>
    </location>
</feature>
<dbReference type="Gene3D" id="1.10.1660.10">
    <property type="match status" value="1"/>
</dbReference>
<evidence type="ECO:0000256" key="1">
    <source>
        <dbReference type="ARBA" id="ARBA00023015"/>
    </source>
</evidence>
<dbReference type="CDD" id="cd00592">
    <property type="entry name" value="HTH_MerR-like"/>
    <property type="match status" value="1"/>
</dbReference>
<dbReference type="SUPFAM" id="SSF46955">
    <property type="entry name" value="Putative DNA-binding domain"/>
    <property type="match status" value="1"/>
</dbReference>
<keyword evidence="1" id="KW-0805">Transcription regulation</keyword>
<evidence type="ECO:0000259" key="4">
    <source>
        <dbReference type="PROSITE" id="PS50937"/>
    </source>
</evidence>
<dbReference type="GO" id="GO:0003677">
    <property type="term" value="F:DNA binding"/>
    <property type="evidence" value="ECO:0007669"/>
    <property type="project" value="UniProtKB-KW"/>
</dbReference>
<comment type="caution">
    <text evidence="5">The sequence shown here is derived from an EMBL/GenBank/DDBJ whole genome shotgun (WGS) entry which is preliminary data.</text>
</comment>
<organism evidence="5 6">
    <name type="scientific">Faecalibacillus intestinalis</name>
    <dbReference type="NCBI Taxonomy" id="1982626"/>
    <lineage>
        <taxon>Bacteria</taxon>
        <taxon>Bacillati</taxon>
        <taxon>Bacillota</taxon>
        <taxon>Erysipelotrichia</taxon>
        <taxon>Erysipelotrichales</taxon>
        <taxon>Coprobacillaceae</taxon>
        <taxon>Faecalibacillus</taxon>
    </lineage>
</organism>
<keyword evidence="6" id="KW-1185">Reference proteome</keyword>
<dbReference type="RefSeq" id="WP_032091437.1">
    <property type="nucleotide sequence ID" value="NZ_AP031432.1"/>
</dbReference>
<proteinExistence type="predicted"/>
<name>A0A2T3FLW8_9FIRM</name>
<dbReference type="Pfam" id="PF00376">
    <property type="entry name" value="MerR"/>
    <property type="match status" value="1"/>
</dbReference>
<dbReference type="PROSITE" id="PS00552">
    <property type="entry name" value="HTH_MERR_1"/>
    <property type="match status" value="1"/>
</dbReference>
<evidence type="ECO:0000313" key="6">
    <source>
        <dbReference type="Proteomes" id="UP000240974"/>
    </source>
</evidence>
<evidence type="ECO:0000256" key="3">
    <source>
        <dbReference type="ARBA" id="ARBA00023163"/>
    </source>
</evidence>
<dbReference type="InterPro" id="IPR009061">
    <property type="entry name" value="DNA-bd_dom_put_sf"/>
</dbReference>
<dbReference type="EMBL" id="PYLQ01000028">
    <property type="protein sequence ID" value="PST36274.1"/>
    <property type="molecule type" value="Genomic_DNA"/>
</dbReference>
<dbReference type="Proteomes" id="UP000240974">
    <property type="component" value="Unassembled WGS sequence"/>
</dbReference>
<dbReference type="PANTHER" id="PTHR30204:SF94">
    <property type="entry name" value="HEAVY METAL-DEPENDENT TRANSCRIPTIONAL REGULATOR HI_0293-RELATED"/>
    <property type="match status" value="1"/>
</dbReference>